<evidence type="ECO:0000313" key="2">
    <source>
        <dbReference type="EMBL" id="CAI9286932.1"/>
    </source>
</evidence>
<name>A0AA36E992_LACSI</name>
<dbReference type="Proteomes" id="UP001177003">
    <property type="component" value="Chromosome 5"/>
</dbReference>
<proteinExistence type="predicted"/>
<dbReference type="AlphaFoldDB" id="A0AA36E992"/>
<keyword evidence="1" id="KW-0175">Coiled coil</keyword>
<reference evidence="2" key="1">
    <citation type="submission" date="2023-04" db="EMBL/GenBank/DDBJ databases">
        <authorList>
            <person name="Vijverberg K."/>
            <person name="Xiong W."/>
            <person name="Schranz E."/>
        </authorList>
    </citation>
    <scope>NUCLEOTIDE SEQUENCE</scope>
</reference>
<protein>
    <submittedName>
        <fullName evidence="2">Uncharacterized protein</fullName>
    </submittedName>
</protein>
<evidence type="ECO:0000256" key="1">
    <source>
        <dbReference type="SAM" id="Coils"/>
    </source>
</evidence>
<organism evidence="2 3">
    <name type="scientific">Lactuca saligna</name>
    <name type="common">Willowleaf lettuce</name>
    <dbReference type="NCBI Taxonomy" id="75948"/>
    <lineage>
        <taxon>Eukaryota</taxon>
        <taxon>Viridiplantae</taxon>
        <taxon>Streptophyta</taxon>
        <taxon>Embryophyta</taxon>
        <taxon>Tracheophyta</taxon>
        <taxon>Spermatophyta</taxon>
        <taxon>Magnoliopsida</taxon>
        <taxon>eudicotyledons</taxon>
        <taxon>Gunneridae</taxon>
        <taxon>Pentapetalae</taxon>
        <taxon>asterids</taxon>
        <taxon>campanulids</taxon>
        <taxon>Asterales</taxon>
        <taxon>Asteraceae</taxon>
        <taxon>Cichorioideae</taxon>
        <taxon>Cichorieae</taxon>
        <taxon>Lactucinae</taxon>
        <taxon>Lactuca</taxon>
    </lineage>
</organism>
<dbReference type="EMBL" id="OX465081">
    <property type="protein sequence ID" value="CAI9286932.1"/>
    <property type="molecule type" value="Genomic_DNA"/>
</dbReference>
<feature type="coiled-coil region" evidence="1">
    <location>
        <begin position="105"/>
        <end position="132"/>
    </location>
</feature>
<sequence>MSEIRSELASYFSCVQFLNSYEQVGESVLDIFFFICRSVIVIYKRRLNPTHKFSHLFLPFRTMTKGGFAMTIQTLLARRRSSIISKAMVERCMSKVAKGNECYDYEESEVQSQSLKNKVQGEKKEYDEHEEEEECWIPHRRTGIYYPKGHEWVMEDIPDGAACFAYSYWLRNSDRDGV</sequence>
<evidence type="ECO:0000313" key="3">
    <source>
        <dbReference type="Proteomes" id="UP001177003"/>
    </source>
</evidence>
<accession>A0AA36E992</accession>
<dbReference type="PANTHER" id="PTHR35109">
    <property type="entry name" value="GLUTAMATE RACEMASE"/>
    <property type="match status" value="1"/>
</dbReference>
<dbReference type="PANTHER" id="PTHR35109:SF1">
    <property type="entry name" value="GLUTAMATE RACEMASE"/>
    <property type="match status" value="1"/>
</dbReference>
<keyword evidence="3" id="KW-1185">Reference proteome</keyword>
<gene>
    <name evidence="2" type="ORF">LSALG_LOCUS26328</name>
</gene>